<dbReference type="NCBIfam" id="NF007989">
    <property type="entry name" value="PRK10717.1"/>
    <property type="match status" value="1"/>
</dbReference>
<dbReference type="STRING" id="1165861.A0A0L0VHG7"/>
<dbReference type="AlphaFoldDB" id="A0A0L0VHG7"/>
<keyword evidence="6" id="KW-0028">Amino-acid biosynthesis</keyword>
<accession>A0A0L0VHG7</accession>
<evidence type="ECO:0000256" key="12">
    <source>
        <dbReference type="ARBA" id="ARBA00047931"/>
    </source>
</evidence>
<dbReference type="GO" id="GO:0006535">
    <property type="term" value="P:cysteine biosynthetic process from serine"/>
    <property type="evidence" value="ECO:0007669"/>
    <property type="project" value="InterPro"/>
</dbReference>
<comment type="subcellular location">
    <subcellularLocation>
        <location evidence="2">Mitochondrion</location>
    </subcellularLocation>
</comment>
<evidence type="ECO:0000256" key="18">
    <source>
        <dbReference type="ARBA" id="ARBA00081847"/>
    </source>
</evidence>
<keyword evidence="8" id="KW-0663">Pyridoxal phosphate</keyword>
<dbReference type="EC" id="2.5.1.47" evidence="5"/>
<reference evidence="21" key="1">
    <citation type="submission" date="2014-03" db="EMBL/GenBank/DDBJ databases">
        <title>The Genome Sequence of Puccinia striiformis f. sp. tritici PST-78.</title>
        <authorList>
            <consortium name="The Broad Institute Genome Sequencing Platform"/>
            <person name="Cuomo C."/>
            <person name="Hulbert S."/>
            <person name="Chen X."/>
            <person name="Walker B."/>
            <person name="Young S.K."/>
            <person name="Zeng Q."/>
            <person name="Gargeya S."/>
            <person name="Fitzgerald M."/>
            <person name="Haas B."/>
            <person name="Abouelleil A."/>
            <person name="Alvarado L."/>
            <person name="Arachchi H.M."/>
            <person name="Berlin A.M."/>
            <person name="Chapman S.B."/>
            <person name="Goldberg J."/>
            <person name="Griggs A."/>
            <person name="Gujja S."/>
            <person name="Hansen M."/>
            <person name="Howarth C."/>
            <person name="Imamovic A."/>
            <person name="Larimer J."/>
            <person name="McCowan C."/>
            <person name="Montmayeur A."/>
            <person name="Murphy C."/>
            <person name="Neiman D."/>
            <person name="Pearson M."/>
            <person name="Priest M."/>
            <person name="Roberts A."/>
            <person name="Saif S."/>
            <person name="Shea T."/>
            <person name="Sisk P."/>
            <person name="Sykes S."/>
            <person name="Wortman J."/>
            <person name="Nusbaum C."/>
            <person name="Birren B."/>
        </authorList>
    </citation>
    <scope>NUCLEOTIDE SEQUENCE [LARGE SCALE GENOMIC DNA]</scope>
    <source>
        <strain evidence="21">race PST-78</strain>
    </source>
</reference>
<sequence>MEWPFIRGQLQPSDDAPSCHAGIGARVTCHGFISRDGPGSTSGRAGLRDSVAQKLRVRVMSFEITPKGFGKRKHSTLTQMNQRLVASSNSIARYLPIRRLQLIINRRAYGSVSSAYSKPVDGFTGTIGNTPLIHFKRLSEQTGCEIFGKAEFLNPGGSVKDRAALWIIEDAEERGILKPGGTVVEGTAGNTGIGLAHLCRSRGYRCIIYMPNTQSPEKINVLKKLGAEVYPVPAVPFDDPQNYNHQAARCAESIENAVWTNQFDNLANRQAHIETTGPEIWEQTLAVGGIDGFICSTGTGGTLAGVTRYLKDKSNGKAQCYLADPPGSVLYNYIQSEGKIIDKREGGNGSVTEGIGQGRITENLKPEINDRLIDGSFFISDQDSVNMFLELIDRDGFSLGLSSALNLLATIKLAHKLKLDHHHDPHKKFNLVTILCDYSTNYQSKLFSKNWLKSKGLFDPIPDHLKRYAILD</sequence>
<keyword evidence="11" id="KW-0198">Cysteine biosynthesis</keyword>
<evidence type="ECO:0000256" key="13">
    <source>
        <dbReference type="ARBA" id="ARBA00050981"/>
    </source>
</evidence>
<name>A0A0L0VHG7_9BASI</name>
<evidence type="ECO:0000256" key="9">
    <source>
        <dbReference type="ARBA" id="ARBA00022946"/>
    </source>
</evidence>
<evidence type="ECO:0000256" key="5">
    <source>
        <dbReference type="ARBA" id="ARBA00012681"/>
    </source>
</evidence>
<comment type="catalytic activity">
    <reaction evidence="13">
        <text>O-succinyl-L-serine + hydrogen sulfide = L-cysteine + succinate</text>
        <dbReference type="Rhea" id="RHEA:53816"/>
        <dbReference type="ChEBI" id="CHEBI:29919"/>
        <dbReference type="ChEBI" id="CHEBI:30031"/>
        <dbReference type="ChEBI" id="CHEBI:35235"/>
        <dbReference type="ChEBI" id="CHEBI:136856"/>
    </reaction>
</comment>
<evidence type="ECO:0000313" key="20">
    <source>
        <dbReference type="EMBL" id="KNE98732.1"/>
    </source>
</evidence>
<comment type="function">
    <text evidence="14">Catalyzes the conversion of O-succinyl-L-serine into cysteine, the last step in the cysteine biosynthesis pathway. Can also use O-acetyl-L-serine.</text>
</comment>
<dbReference type="SUPFAM" id="SSF53686">
    <property type="entry name" value="Tryptophan synthase beta subunit-like PLP-dependent enzymes"/>
    <property type="match status" value="1"/>
</dbReference>
<evidence type="ECO:0000256" key="11">
    <source>
        <dbReference type="ARBA" id="ARBA00023192"/>
    </source>
</evidence>
<comment type="similarity">
    <text evidence="4">Belongs to the cysteine synthase/cystathionine beta-synthase family.</text>
</comment>
<dbReference type="InterPro" id="IPR001926">
    <property type="entry name" value="TrpB-like_PALP"/>
</dbReference>
<dbReference type="OrthoDB" id="10259545at2759"/>
<dbReference type="InterPro" id="IPR001216">
    <property type="entry name" value="P-phosphate_BS"/>
</dbReference>
<keyword evidence="10" id="KW-0496">Mitochondrion</keyword>
<keyword evidence="21" id="KW-1185">Reference proteome</keyword>
<evidence type="ECO:0000256" key="6">
    <source>
        <dbReference type="ARBA" id="ARBA00022605"/>
    </source>
</evidence>
<dbReference type="PANTHER" id="PTHR10314">
    <property type="entry name" value="CYSTATHIONINE BETA-SYNTHASE"/>
    <property type="match status" value="1"/>
</dbReference>
<evidence type="ECO:0000313" key="21">
    <source>
        <dbReference type="Proteomes" id="UP000054564"/>
    </source>
</evidence>
<dbReference type="CDD" id="cd01561">
    <property type="entry name" value="CBS_like"/>
    <property type="match status" value="1"/>
</dbReference>
<organism evidence="20 21">
    <name type="scientific">Puccinia striiformis f. sp. tritici PST-78</name>
    <dbReference type="NCBI Taxonomy" id="1165861"/>
    <lineage>
        <taxon>Eukaryota</taxon>
        <taxon>Fungi</taxon>
        <taxon>Dikarya</taxon>
        <taxon>Basidiomycota</taxon>
        <taxon>Pucciniomycotina</taxon>
        <taxon>Pucciniomycetes</taxon>
        <taxon>Pucciniales</taxon>
        <taxon>Pucciniaceae</taxon>
        <taxon>Puccinia</taxon>
    </lineage>
</organism>
<feature type="domain" description="Tryptophan synthase beta chain-like PALP" evidence="19">
    <location>
        <begin position="125"/>
        <end position="420"/>
    </location>
</feature>
<evidence type="ECO:0000256" key="10">
    <source>
        <dbReference type="ARBA" id="ARBA00023128"/>
    </source>
</evidence>
<dbReference type="FunFam" id="3.40.50.1100:FF:000011">
    <property type="entry name" value="Cysteine synthase (o-acetylserine)"/>
    <property type="match status" value="1"/>
</dbReference>
<dbReference type="EMBL" id="AJIL01000053">
    <property type="protein sequence ID" value="KNE98732.1"/>
    <property type="molecule type" value="Genomic_DNA"/>
</dbReference>
<evidence type="ECO:0000256" key="15">
    <source>
        <dbReference type="ARBA" id="ARBA00072087"/>
    </source>
</evidence>
<comment type="pathway">
    <text evidence="3">Amino-acid biosynthesis; L-cysteine biosynthesis; L-cysteine from L-serine: step 2/2.</text>
</comment>
<dbReference type="PROSITE" id="PS00901">
    <property type="entry name" value="CYS_SYNTHASE"/>
    <property type="match status" value="1"/>
</dbReference>
<proteinExistence type="inferred from homology"/>
<evidence type="ECO:0000256" key="3">
    <source>
        <dbReference type="ARBA" id="ARBA00004962"/>
    </source>
</evidence>
<evidence type="ECO:0000259" key="19">
    <source>
        <dbReference type="Pfam" id="PF00291"/>
    </source>
</evidence>
<evidence type="ECO:0000256" key="4">
    <source>
        <dbReference type="ARBA" id="ARBA00007103"/>
    </source>
</evidence>
<dbReference type="Pfam" id="PF00291">
    <property type="entry name" value="PALP"/>
    <property type="match status" value="1"/>
</dbReference>
<evidence type="ECO:0000256" key="14">
    <source>
        <dbReference type="ARBA" id="ARBA00058228"/>
    </source>
</evidence>
<comment type="caution">
    <text evidence="20">The sequence shown here is derived from an EMBL/GenBank/DDBJ whole genome shotgun (WGS) entry which is preliminary data.</text>
</comment>
<keyword evidence="9" id="KW-0809">Transit peptide</keyword>
<keyword evidence="7" id="KW-0808">Transferase</keyword>
<comment type="catalytic activity">
    <reaction evidence="12">
        <text>O-acetyl-L-serine + hydrogen sulfide = L-cysteine + acetate</text>
        <dbReference type="Rhea" id="RHEA:14829"/>
        <dbReference type="ChEBI" id="CHEBI:29919"/>
        <dbReference type="ChEBI" id="CHEBI:30089"/>
        <dbReference type="ChEBI" id="CHEBI:35235"/>
        <dbReference type="ChEBI" id="CHEBI:58340"/>
        <dbReference type="EC" id="2.5.1.47"/>
    </reaction>
</comment>
<evidence type="ECO:0000256" key="2">
    <source>
        <dbReference type="ARBA" id="ARBA00004173"/>
    </source>
</evidence>
<protein>
    <recommendedName>
        <fullName evidence="15">Cysteine synthase 1</fullName>
        <ecNumber evidence="5">2.5.1.47</ecNumber>
    </recommendedName>
    <alternativeName>
        <fullName evidence="16">O-acetylserine (thiol)-lyase 1</fullName>
    </alternativeName>
    <alternativeName>
        <fullName evidence="17">O-acetylserine sulfhydrylase 1</fullName>
    </alternativeName>
    <alternativeName>
        <fullName evidence="18">O-succinylserine sulfhydrylase</fullName>
    </alternativeName>
</protein>
<evidence type="ECO:0000256" key="8">
    <source>
        <dbReference type="ARBA" id="ARBA00022898"/>
    </source>
</evidence>
<comment type="cofactor">
    <cofactor evidence="1">
        <name>pyridoxal 5'-phosphate</name>
        <dbReference type="ChEBI" id="CHEBI:597326"/>
    </cofactor>
</comment>
<dbReference type="InterPro" id="IPR050214">
    <property type="entry name" value="Cys_Synth/Cystath_Beta-Synth"/>
</dbReference>
<evidence type="ECO:0000256" key="17">
    <source>
        <dbReference type="ARBA" id="ARBA00079147"/>
    </source>
</evidence>
<evidence type="ECO:0000256" key="1">
    <source>
        <dbReference type="ARBA" id="ARBA00001933"/>
    </source>
</evidence>
<dbReference type="GO" id="GO:0005739">
    <property type="term" value="C:mitochondrion"/>
    <property type="evidence" value="ECO:0007669"/>
    <property type="project" value="UniProtKB-SubCell"/>
</dbReference>
<dbReference type="GO" id="GO:0004124">
    <property type="term" value="F:cysteine synthase activity"/>
    <property type="evidence" value="ECO:0007669"/>
    <property type="project" value="UniProtKB-EC"/>
</dbReference>
<dbReference type="InterPro" id="IPR036052">
    <property type="entry name" value="TrpB-like_PALP_sf"/>
</dbReference>
<dbReference type="Proteomes" id="UP000054564">
    <property type="component" value="Unassembled WGS sequence"/>
</dbReference>
<evidence type="ECO:0000256" key="16">
    <source>
        <dbReference type="ARBA" id="ARBA00078262"/>
    </source>
</evidence>
<gene>
    <name evidence="20" type="ORF">PSTG_07919</name>
</gene>
<evidence type="ECO:0000256" key="7">
    <source>
        <dbReference type="ARBA" id="ARBA00022679"/>
    </source>
</evidence>
<dbReference type="Gene3D" id="3.40.50.1100">
    <property type="match status" value="2"/>
</dbReference>